<dbReference type="InterPro" id="IPR020013">
    <property type="entry name" value="Flagellar_FlgE/F/G"/>
</dbReference>
<evidence type="ECO:0000256" key="3">
    <source>
        <dbReference type="ARBA" id="ARBA00023143"/>
    </source>
</evidence>
<accession>N2BFS2</accession>
<reference evidence="7 8" key="1">
    <citation type="journal article" date="2014" name="Genome Announc.">
        <title>Draft genome sequences of the altered schaedler flora, a defined bacterial community from gnotobiotic mice.</title>
        <authorList>
            <person name="Wannemuehler M.J."/>
            <person name="Overstreet A.M."/>
            <person name="Ward D.V."/>
            <person name="Phillips G.J."/>
        </authorList>
    </citation>
    <scope>NUCLEOTIDE SEQUENCE [LARGE SCALE GENOMIC DNA]</scope>
    <source>
        <strain evidence="7 8">ASF492</strain>
    </source>
</reference>
<sequence>MMRALYSSVAGLKTHQTKMDVIGNNIANVNTVGFKSSRTTFSTMMYQTTSFASGANAQTGKGGVNAKQIGLGTTFASTAVDIDTGGASESTGKAFDLKLSDKNSTSFYIVNTGTENVFTRAGAFYVDGAGNLCMESTGYMVMGWQVDANGNIRKDTVTPLKIMSNDNQTSNPEYTTQGVCTGILDDNSSNVNSDEGYSMNLKIYDNLGYAYTAKFAAQKTGDKGEYTINLTDILDSNGKSILTADGKAGLGDLWGGGQGSGVFITDNYKVASGMGNTMTKLANDIVKAQAANGIPYNFTSEYLNELFAPNKADVLAPGLRVEAQVTFDATNNTYTFKEWKVYESSGAEYTGALPSWLSDANGAPTTTVSPSKSHTVKEDLKNEYEKGNLKEVKDSTGKVYSVLDSAKAKELYEEYKKNATGAGDTPVTAHAAGDLWVEFDANGEVVTIRTPEGTTTGSPLDAWAASLINGAYTDTLLNHLGDGYLVLGTADVNNAGIFTTDLPKDAEVRYKFGENGAWSYEITTPGTDGYKAQFSTTDGSLTYIGSEGKMTQTLRLSNFMDEGNPFSDIEIDFSTLKNLSNGASSTAAMSNGGSAGEGSGKRIGTLIGLYVEQSGKIYGSYSNGNTSLLGQIAVARFANASGLESIGDNCYRATMNSGEFDGIGVEMDSDGSTIDSGTLEMSNVDLATEFTQMITTQRGYQANSRVISTSDGILEELVNLKR</sequence>
<dbReference type="PANTHER" id="PTHR30435:SF1">
    <property type="entry name" value="FLAGELLAR HOOK PROTEIN FLGE"/>
    <property type="match status" value="1"/>
</dbReference>
<dbReference type="STRING" id="1235802.C823_00164"/>
<dbReference type="Proteomes" id="UP000012589">
    <property type="component" value="Unassembled WGS sequence"/>
</dbReference>
<dbReference type="PROSITE" id="PS00588">
    <property type="entry name" value="FLAGELLA_BB_ROD"/>
    <property type="match status" value="1"/>
</dbReference>
<keyword evidence="3 4" id="KW-0975">Bacterial flagellum</keyword>
<dbReference type="Pfam" id="PF06429">
    <property type="entry name" value="Flg_bbr_C"/>
    <property type="match status" value="1"/>
</dbReference>
<dbReference type="PANTHER" id="PTHR30435">
    <property type="entry name" value="FLAGELLAR PROTEIN"/>
    <property type="match status" value="1"/>
</dbReference>
<evidence type="ECO:0000259" key="6">
    <source>
        <dbReference type="Pfam" id="PF06429"/>
    </source>
</evidence>
<dbReference type="eggNOG" id="COG1749">
    <property type="taxonomic scope" value="Bacteria"/>
</dbReference>
<keyword evidence="8" id="KW-1185">Reference proteome</keyword>
<comment type="function">
    <text evidence="4">A flexible structure which links the flagellar filament to the drive apparatus in the basal body.</text>
</comment>
<evidence type="ECO:0000256" key="1">
    <source>
        <dbReference type="ARBA" id="ARBA00004117"/>
    </source>
</evidence>
<dbReference type="GO" id="GO:0005829">
    <property type="term" value="C:cytosol"/>
    <property type="evidence" value="ECO:0007669"/>
    <property type="project" value="TreeGrafter"/>
</dbReference>
<keyword evidence="7" id="KW-0966">Cell projection</keyword>
<keyword evidence="7" id="KW-0282">Flagellum</keyword>
<dbReference type="Pfam" id="PF00460">
    <property type="entry name" value="Flg_bb_rod"/>
    <property type="match status" value="1"/>
</dbReference>
<evidence type="ECO:0000313" key="8">
    <source>
        <dbReference type="Proteomes" id="UP000012589"/>
    </source>
</evidence>
<name>N2BFS2_9FIRM</name>
<dbReference type="InterPro" id="IPR001444">
    <property type="entry name" value="Flag_bb_rod_N"/>
</dbReference>
<evidence type="ECO:0000259" key="5">
    <source>
        <dbReference type="Pfam" id="PF00460"/>
    </source>
</evidence>
<feature type="domain" description="Flagellar basal-body/hook protein C-terminal" evidence="6">
    <location>
        <begin position="676"/>
        <end position="720"/>
    </location>
</feature>
<dbReference type="GO" id="GO:0009425">
    <property type="term" value="C:bacterial-type flagellum basal body"/>
    <property type="evidence" value="ECO:0007669"/>
    <property type="project" value="UniProtKB-SubCell"/>
</dbReference>
<dbReference type="GO" id="GO:0009424">
    <property type="term" value="C:bacterial-type flagellum hook"/>
    <property type="evidence" value="ECO:0007669"/>
    <property type="project" value="TreeGrafter"/>
</dbReference>
<dbReference type="NCBIfam" id="TIGR03506">
    <property type="entry name" value="FlgEFG_subfam"/>
    <property type="match status" value="2"/>
</dbReference>
<feature type="domain" description="Flagellar basal body rod protein N-terminal" evidence="5">
    <location>
        <begin position="5"/>
        <end position="35"/>
    </location>
</feature>
<dbReference type="InterPro" id="IPR019776">
    <property type="entry name" value="Flagellar_basal_body_rod_CS"/>
</dbReference>
<evidence type="ECO:0000256" key="2">
    <source>
        <dbReference type="ARBA" id="ARBA00009677"/>
    </source>
</evidence>
<dbReference type="OrthoDB" id="9804559at2"/>
<keyword evidence="7" id="KW-0969">Cilium</keyword>
<dbReference type="GO" id="GO:0071978">
    <property type="term" value="P:bacterial-type flagellum-dependent swarming motility"/>
    <property type="evidence" value="ECO:0007669"/>
    <property type="project" value="TreeGrafter"/>
</dbReference>
<dbReference type="AlphaFoldDB" id="N2BFS2"/>
<dbReference type="SUPFAM" id="SSF117143">
    <property type="entry name" value="Flagellar hook protein flgE"/>
    <property type="match status" value="2"/>
</dbReference>
<evidence type="ECO:0000313" key="7">
    <source>
        <dbReference type="EMBL" id="EMZ39001.1"/>
    </source>
</evidence>
<organism evidence="7 8">
    <name type="scientific">Eubacterium plexicaudatum ASF492</name>
    <dbReference type="NCBI Taxonomy" id="1235802"/>
    <lineage>
        <taxon>Bacteria</taxon>
        <taxon>Bacillati</taxon>
        <taxon>Bacillota</taxon>
        <taxon>Clostridia</taxon>
        <taxon>Eubacteriales</taxon>
        <taxon>Eubacteriaceae</taxon>
        <taxon>Eubacterium</taxon>
    </lineage>
</organism>
<dbReference type="HOGENOM" id="CLU_013687_2_1_9"/>
<gene>
    <name evidence="7" type="ORF">C823_00164</name>
</gene>
<dbReference type="InterPro" id="IPR037925">
    <property type="entry name" value="FlgE/F/G-like"/>
</dbReference>
<protein>
    <recommendedName>
        <fullName evidence="4">Flagellar hook protein FlgE</fullName>
    </recommendedName>
</protein>
<dbReference type="EMBL" id="AQFT01000005">
    <property type="protein sequence ID" value="EMZ39001.1"/>
    <property type="molecule type" value="Genomic_DNA"/>
</dbReference>
<comment type="subcellular location">
    <subcellularLocation>
        <location evidence="1 4">Bacterial flagellum basal body</location>
    </subcellularLocation>
</comment>
<evidence type="ECO:0000256" key="4">
    <source>
        <dbReference type="RuleBase" id="RU362116"/>
    </source>
</evidence>
<dbReference type="InterPro" id="IPR010930">
    <property type="entry name" value="Flg_bb/hook_C_dom"/>
</dbReference>
<dbReference type="PATRIC" id="fig|1235802.3.peg.175"/>
<proteinExistence type="inferred from homology"/>
<comment type="similarity">
    <text evidence="2 4">Belongs to the flagella basal body rod proteins family.</text>
</comment>
<comment type="caution">
    <text evidence="7">The sequence shown here is derived from an EMBL/GenBank/DDBJ whole genome shotgun (WGS) entry which is preliminary data.</text>
</comment>